<dbReference type="EMBL" id="BPLR01001374">
    <property type="protein sequence ID" value="GIZ01951.1"/>
    <property type="molecule type" value="Genomic_DNA"/>
</dbReference>
<organism evidence="1 2">
    <name type="scientific">Caerostris extrusa</name>
    <name type="common">Bark spider</name>
    <name type="synonym">Caerostris bankana</name>
    <dbReference type="NCBI Taxonomy" id="172846"/>
    <lineage>
        <taxon>Eukaryota</taxon>
        <taxon>Metazoa</taxon>
        <taxon>Ecdysozoa</taxon>
        <taxon>Arthropoda</taxon>
        <taxon>Chelicerata</taxon>
        <taxon>Arachnida</taxon>
        <taxon>Araneae</taxon>
        <taxon>Araneomorphae</taxon>
        <taxon>Entelegynae</taxon>
        <taxon>Araneoidea</taxon>
        <taxon>Araneidae</taxon>
        <taxon>Caerostris</taxon>
    </lineage>
</organism>
<sequence length="143" mass="16878">MALQGNHFSPSYVQNEISRDPQELQSREFDWHTFQFENDSWAGEMQENPSFSFRNSWAMMDVEFPAEYRGTNLSLPEMKLVHPQDLLIEFTFSSRTWEGIFRDILVGIPNCHITNGFNDFPAVRWLNKLVFRELAKGQWGRKN</sequence>
<comment type="caution">
    <text evidence="1">The sequence shown here is derived from an EMBL/GenBank/DDBJ whole genome shotgun (WGS) entry which is preliminary data.</text>
</comment>
<proteinExistence type="predicted"/>
<dbReference type="Proteomes" id="UP001054945">
    <property type="component" value="Unassembled WGS sequence"/>
</dbReference>
<evidence type="ECO:0000313" key="2">
    <source>
        <dbReference type="Proteomes" id="UP001054945"/>
    </source>
</evidence>
<reference evidence="1 2" key="1">
    <citation type="submission" date="2021-06" db="EMBL/GenBank/DDBJ databases">
        <title>Caerostris extrusa draft genome.</title>
        <authorList>
            <person name="Kono N."/>
            <person name="Arakawa K."/>
        </authorList>
    </citation>
    <scope>NUCLEOTIDE SEQUENCE [LARGE SCALE GENOMIC DNA]</scope>
</reference>
<protein>
    <submittedName>
        <fullName evidence="1">Uncharacterized protein</fullName>
    </submittedName>
</protein>
<gene>
    <name evidence="1" type="ORF">CEXT_40781</name>
</gene>
<keyword evidence="2" id="KW-1185">Reference proteome</keyword>
<accession>A0AAV4Y392</accession>
<dbReference type="AlphaFoldDB" id="A0AAV4Y392"/>
<evidence type="ECO:0000313" key="1">
    <source>
        <dbReference type="EMBL" id="GIZ01951.1"/>
    </source>
</evidence>
<name>A0AAV4Y392_CAEEX</name>